<evidence type="ECO:0000313" key="1">
    <source>
        <dbReference type="EMBL" id="PBL04580.1"/>
    </source>
</evidence>
<dbReference type="Proteomes" id="UP000217790">
    <property type="component" value="Unassembled WGS sequence"/>
</dbReference>
<reference evidence="2" key="1">
    <citation type="journal article" date="2017" name="Nat. Ecol. Evol.">
        <title>Genome expansion and lineage-specific genetic innovations in the forest pathogenic fungi Armillaria.</title>
        <authorList>
            <person name="Sipos G."/>
            <person name="Prasanna A.N."/>
            <person name="Walter M.C."/>
            <person name="O'Connor E."/>
            <person name="Balint B."/>
            <person name="Krizsan K."/>
            <person name="Kiss B."/>
            <person name="Hess J."/>
            <person name="Varga T."/>
            <person name="Slot J."/>
            <person name="Riley R."/>
            <person name="Boka B."/>
            <person name="Rigling D."/>
            <person name="Barry K."/>
            <person name="Lee J."/>
            <person name="Mihaltcheva S."/>
            <person name="LaButti K."/>
            <person name="Lipzen A."/>
            <person name="Waldron R."/>
            <person name="Moloney N.M."/>
            <person name="Sperisen C."/>
            <person name="Kredics L."/>
            <person name="Vagvoelgyi C."/>
            <person name="Patrignani A."/>
            <person name="Fitzpatrick D."/>
            <person name="Nagy I."/>
            <person name="Doyle S."/>
            <person name="Anderson J.B."/>
            <person name="Grigoriev I.V."/>
            <person name="Gueldener U."/>
            <person name="Muensterkoetter M."/>
            <person name="Nagy L.G."/>
        </authorList>
    </citation>
    <scope>NUCLEOTIDE SEQUENCE [LARGE SCALE GENOMIC DNA]</scope>
    <source>
        <strain evidence="2">Ar21-2</strain>
    </source>
</reference>
<evidence type="ECO:0000313" key="2">
    <source>
        <dbReference type="Proteomes" id="UP000217790"/>
    </source>
</evidence>
<gene>
    <name evidence="1" type="ORF">ARMGADRAFT_1022965</name>
</gene>
<dbReference type="InParanoid" id="A0A2H3EAV1"/>
<organism evidence="1 2">
    <name type="scientific">Armillaria gallica</name>
    <name type="common">Bulbous honey fungus</name>
    <name type="synonym">Armillaria bulbosa</name>
    <dbReference type="NCBI Taxonomy" id="47427"/>
    <lineage>
        <taxon>Eukaryota</taxon>
        <taxon>Fungi</taxon>
        <taxon>Dikarya</taxon>
        <taxon>Basidiomycota</taxon>
        <taxon>Agaricomycotina</taxon>
        <taxon>Agaricomycetes</taxon>
        <taxon>Agaricomycetidae</taxon>
        <taxon>Agaricales</taxon>
        <taxon>Marasmiineae</taxon>
        <taxon>Physalacriaceae</taxon>
        <taxon>Armillaria</taxon>
    </lineage>
</organism>
<name>A0A2H3EAV1_ARMGA</name>
<dbReference type="EMBL" id="KZ293644">
    <property type="protein sequence ID" value="PBL04580.1"/>
    <property type="molecule type" value="Genomic_DNA"/>
</dbReference>
<accession>A0A2H3EAV1</accession>
<protein>
    <submittedName>
        <fullName evidence="1">Uncharacterized protein</fullName>
    </submittedName>
</protein>
<proteinExistence type="predicted"/>
<dbReference type="AlphaFoldDB" id="A0A2H3EAV1"/>
<keyword evidence="2" id="KW-1185">Reference proteome</keyword>
<sequence>MQFSIFQHLRAISTSVRLFHSGGPSSVSMSGQGYASSALARCPIQYLIDTFLMDLRLTVAEAPAEMEEEPLRSRSPVPVVEDKLTAVQVLRKIASEGTGVKPLLPGLVLVPAQGSQPYHGVPCAGV</sequence>